<dbReference type="Pfam" id="PF05699">
    <property type="entry name" value="Dimer_Tnp_hAT"/>
    <property type="match status" value="1"/>
</dbReference>
<dbReference type="AlphaFoldDB" id="F8N4X7"/>
<gene>
    <name evidence="2" type="ORF">NEUTE1DRAFT_54937</name>
</gene>
<accession>F8N4X7</accession>
<dbReference type="SUPFAM" id="SSF53098">
    <property type="entry name" value="Ribonuclease H-like"/>
    <property type="match status" value="1"/>
</dbReference>
<dbReference type="HOGENOM" id="CLU_3002086_0_0_1"/>
<organism evidence="2 3">
    <name type="scientific">Neurospora tetrasperma (strain FGSC 2508 / ATCC MYA-4615 / P0657)</name>
    <dbReference type="NCBI Taxonomy" id="510951"/>
    <lineage>
        <taxon>Eukaryota</taxon>
        <taxon>Fungi</taxon>
        <taxon>Dikarya</taxon>
        <taxon>Ascomycota</taxon>
        <taxon>Pezizomycotina</taxon>
        <taxon>Sordariomycetes</taxon>
        <taxon>Sordariomycetidae</taxon>
        <taxon>Sordariales</taxon>
        <taxon>Sordariaceae</taxon>
        <taxon>Neurospora</taxon>
    </lineage>
</organism>
<feature type="domain" description="HAT C-terminal dimerisation" evidence="1">
    <location>
        <begin position="2"/>
        <end position="50"/>
    </location>
</feature>
<dbReference type="RefSeq" id="XP_009856395.1">
    <property type="nucleotide sequence ID" value="XM_009858093.1"/>
</dbReference>
<proteinExistence type="predicted"/>
<dbReference type="Proteomes" id="UP000008065">
    <property type="component" value="Unassembled WGS sequence"/>
</dbReference>
<protein>
    <recommendedName>
        <fullName evidence="1">HAT C-terminal dimerisation domain-containing protein</fullName>
    </recommendedName>
</protein>
<name>F8N4X7_NEUT8</name>
<keyword evidence="3" id="KW-1185">Reference proteome</keyword>
<evidence type="ECO:0000313" key="2">
    <source>
        <dbReference type="EMBL" id="EGO52761.1"/>
    </source>
</evidence>
<feature type="non-terminal residue" evidence="2">
    <location>
        <position position="1"/>
    </location>
</feature>
<evidence type="ECO:0000313" key="3">
    <source>
        <dbReference type="Proteomes" id="UP000008065"/>
    </source>
</evidence>
<dbReference type="KEGG" id="nte:NEUTE1DRAFT54937"/>
<sequence>ANKGIYPRLLRIAFDFYSIPFIVDDCKRSFSSAKLTLSSQRHCLVADSINIIETIKF</sequence>
<reference evidence="3" key="1">
    <citation type="journal article" date="2011" name="Genetics">
        <title>Massive changes in genome architecture accompany the transition to self-fertility in the filamentous fungus Neurospora tetrasperma.</title>
        <authorList>
            <person name="Ellison C.E."/>
            <person name="Stajich J.E."/>
            <person name="Jacobson D.J."/>
            <person name="Natvig D.O."/>
            <person name="Lapidus A."/>
            <person name="Foster B."/>
            <person name="Aerts A."/>
            <person name="Riley R."/>
            <person name="Lindquist E.A."/>
            <person name="Grigoriev I.V."/>
            <person name="Taylor J.W."/>
        </authorList>
    </citation>
    <scope>NUCLEOTIDE SEQUENCE [LARGE SCALE GENOMIC DNA]</scope>
    <source>
        <strain evidence="3">FGSC 2508 / P0657</strain>
    </source>
</reference>
<dbReference type="GeneID" id="20828452"/>
<dbReference type="OrthoDB" id="5078122at2759"/>
<dbReference type="VEuPathDB" id="FungiDB:NEUTE1DRAFT_54937"/>
<dbReference type="GO" id="GO:0046983">
    <property type="term" value="F:protein dimerization activity"/>
    <property type="evidence" value="ECO:0007669"/>
    <property type="project" value="InterPro"/>
</dbReference>
<evidence type="ECO:0000259" key="1">
    <source>
        <dbReference type="Pfam" id="PF05699"/>
    </source>
</evidence>
<dbReference type="InterPro" id="IPR008906">
    <property type="entry name" value="HATC_C_dom"/>
</dbReference>
<dbReference type="EMBL" id="GL891382">
    <property type="protein sequence ID" value="EGO52761.1"/>
    <property type="molecule type" value="Genomic_DNA"/>
</dbReference>
<dbReference type="InterPro" id="IPR012337">
    <property type="entry name" value="RNaseH-like_sf"/>
</dbReference>